<keyword evidence="7 9" id="KW-1133">Transmembrane helix</keyword>
<evidence type="ECO:0000256" key="9">
    <source>
        <dbReference type="HAMAP-Rule" id="MF_00070"/>
    </source>
</evidence>
<keyword evidence="4 9" id="KW-0762">Sugar transport</keyword>
<name>A0AAJ1CX54_PANAN</name>
<dbReference type="AlphaFoldDB" id="A0AAJ1CX54"/>
<dbReference type="EMBL" id="JANFVX010000003">
    <property type="protein sequence ID" value="MCW0343269.1"/>
    <property type="molecule type" value="Genomic_DNA"/>
</dbReference>
<evidence type="ECO:0000256" key="8">
    <source>
        <dbReference type="ARBA" id="ARBA00023136"/>
    </source>
</evidence>
<evidence type="ECO:0000256" key="2">
    <source>
        <dbReference type="ARBA" id="ARBA00022448"/>
    </source>
</evidence>
<dbReference type="GO" id="GO:0005886">
    <property type="term" value="C:plasma membrane"/>
    <property type="evidence" value="ECO:0007669"/>
    <property type="project" value="UniProtKB-SubCell"/>
</dbReference>
<evidence type="ECO:0000256" key="4">
    <source>
        <dbReference type="ARBA" id="ARBA00022597"/>
    </source>
</evidence>
<accession>A0AAJ1CX54</accession>
<comment type="caution">
    <text evidence="9">Lacks conserved residue(s) required for the propagation of feature annotation.</text>
</comment>
<keyword evidence="8 9" id="KW-0472">Membrane</keyword>
<comment type="catalytic activity">
    <reaction evidence="9">
        <text>2-dehydro-3-deoxy-D-gluconate(in) + H(+)(in) = 2-dehydro-3-deoxy-D-gluconate(out) + H(+)(out)</text>
        <dbReference type="Rhea" id="RHEA:29943"/>
        <dbReference type="ChEBI" id="CHEBI:15378"/>
        <dbReference type="ChEBI" id="CHEBI:57990"/>
    </reaction>
</comment>
<dbReference type="HAMAP" id="MF_00070">
    <property type="entry name" value="KdgT"/>
    <property type="match status" value="1"/>
</dbReference>
<evidence type="ECO:0000256" key="3">
    <source>
        <dbReference type="ARBA" id="ARBA00022475"/>
    </source>
</evidence>
<keyword evidence="3 9" id="KW-1003">Cell membrane</keyword>
<feature type="transmembrane region" description="Helical" evidence="9">
    <location>
        <begin position="204"/>
        <end position="223"/>
    </location>
</feature>
<evidence type="ECO:0000256" key="6">
    <source>
        <dbReference type="ARBA" id="ARBA00022847"/>
    </source>
</evidence>
<keyword evidence="2 9" id="KW-0813">Transport</keyword>
<protein>
    <recommendedName>
        <fullName evidence="9">2-keto-3-deoxygluconate permease</fullName>
        <shortName evidence="9">KDG permease</shortName>
    </recommendedName>
</protein>
<evidence type="ECO:0000256" key="7">
    <source>
        <dbReference type="ARBA" id="ARBA00022989"/>
    </source>
</evidence>
<gene>
    <name evidence="9" type="primary">kdgT</name>
    <name evidence="10" type="ORF">NB703_001362</name>
</gene>
<comment type="function">
    <text evidence="9">Catalyzes the proton-dependent uptake of 2-keto-3-deoxygluconate (KDG) into the cell.</text>
</comment>
<comment type="subcellular location">
    <subcellularLocation>
        <location evidence="9">Cell membrane</location>
        <topology evidence="9">Multi-pass membrane protein</topology>
    </subcellularLocation>
</comment>
<feature type="transmembrane region" description="Helical" evidence="9">
    <location>
        <begin position="229"/>
        <end position="247"/>
    </location>
</feature>
<feature type="transmembrane region" description="Helical" evidence="9">
    <location>
        <begin position="81"/>
        <end position="102"/>
    </location>
</feature>
<evidence type="ECO:0000256" key="1">
    <source>
        <dbReference type="ARBA" id="ARBA00006430"/>
    </source>
</evidence>
<feature type="transmembrane region" description="Helical" evidence="9">
    <location>
        <begin position="51"/>
        <end position="74"/>
    </location>
</feature>
<keyword evidence="6 9" id="KW-0769">Symport</keyword>
<feature type="transmembrane region" description="Helical" evidence="9">
    <location>
        <begin position="20"/>
        <end position="39"/>
    </location>
</feature>
<evidence type="ECO:0000313" key="10">
    <source>
        <dbReference type="EMBL" id="MCW0343269.1"/>
    </source>
</evidence>
<comment type="caution">
    <text evidence="10">The sequence shown here is derived from an EMBL/GenBank/DDBJ whole genome shotgun (WGS) entry which is preliminary data.</text>
</comment>
<dbReference type="Proteomes" id="UP001208888">
    <property type="component" value="Unassembled WGS sequence"/>
</dbReference>
<organism evidence="10 11">
    <name type="scientific">Pantoea ananas</name>
    <name type="common">Erwinia uredovora</name>
    <dbReference type="NCBI Taxonomy" id="553"/>
    <lineage>
        <taxon>Bacteria</taxon>
        <taxon>Pseudomonadati</taxon>
        <taxon>Pseudomonadota</taxon>
        <taxon>Gammaproteobacteria</taxon>
        <taxon>Enterobacterales</taxon>
        <taxon>Erwiniaceae</taxon>
        <taxon>Pantoea</taxon>
    </lineage>
</organism>
<comment type="similarity">
    <text evidence="1 9">Belongs to the KdgT transporter family.</text>
</comment>
<feature type="transmembrane region" description="Helical" evidence="9">
    <location>
        <begin position="290"/>
        <end position="314"/>
    </location>
</feature>
<sequence>MIIINQNGDDMDIKATVEKIPGGMMVVPLVLGAIVNTFAPEALQVGGFTTALFKEGAPALIGAFLFCMGAGIYIKAAPKALLIGGGVTASKFLVAVAVGFAVDTFFGAEGLWGLTSVAVISAMSNTNGGLYAALAGEFGQDNEVGATPVISLNDGPVLTMTALGAAGMANIPVMSVVVVIVPMLLGMLLGNLDPKMRDFFSQGGPILIPFFAFALGASIDFAMLLKGGLAGIILGGLTTLVGGFFNIKVDRLLGGSGIAGAAASSTAGNAVATPVAIAHADPALADVVAAATPLVATSVIVTAILTPMLTSWVAKRNQQRSLSSTEKL</sequence>
<evidence type="ECO:0000313" key="11">
    <source>
        <dbReference type="Proteomes" id="UP001208888"/>
    </source>
</evidence>
<dbReference type="InterPro" id="IPR004684">
    <property type="entry name" value="2keto-3dGluconate_permease"/>
</dbReference>
<dbReference type="Pfam" id="PF03812">
    <property type="entry name" value="KdgT"/>
    <property type="match status" value="1"/>
</dbReference>
<proteinExistence type="inferred from homology"/>
<feature type="transmembrane region" description="Helical" evidence="9">
    <location>
        <begin position="259"/>
        <end position="278"/>
    </location>
</feature>
<reference evidence="10" key="1">
    <citation type="submission" date="2022-06" db="EMBL/GenBank/DDBJ databases">
        <title>Dynamics of rice microbiomes reveals core vertical transmitted seed endophytes.</title>
        <authorList>
            <person name="Liao K."/>
            <person name="Zhang X."/>
        </authorList>
    </citation>
    <scope>NUCLEOTIDE SEQUENCE</scope>
    <source>
        <strain evidence="10">JT1-17</strain>
    </source>
</reference>
<evidence type="ECO:0000256" key="5">
    <source>
        <dbReference type="ARBA" id="ARBA00022692"/>
    </source>
</evidence>
<keyword evidence="5 9" id="KW-0812">Transmembrane</keyword>
<dbReference type="GO" id="GO:0015649">
    <property type="term" value="F:2-keto-3-deoxygluconate:proton symporter activity"/>
    <property type="evidence" value="ECO:0007669"/>
    <property type="project" value="UniProtKB-UniRule"/>
</dbReference>
<feature type="transmembrane region" description="Helical" evidence="9">
    <location>
        <begin position="171"/>
        <end position="192"/>
    </location>
</feature>